<keyword evidence="2" id="KW-1185">Reference proteome</keyword>
<dbReference type="OrthoDB" id="48563at2"/>
<name>A0A1M7SHT5_FERGO</name>
<gene>
    <name evidence="1" type="ORF">SAMN02745226_00879</name>
</gene>
<dbReference type="STRING" id="1121883.SAMN02745226_00879"/>
<evidence type="ECO:0000313" key="1">
    <source>
        <dbReference type="EMBL" id="SHN58041.1"/>
    </source>
</evidence>
<dbReference type="RefSeq" id="WP_072758765.1">
    <property type="nucleotide sequence ID" value="NZ_FRDJ01000004.1"/>
</dbReference>
<dbReference type="EMBL" id="FRDJ01000004">
    <property type="protein sequence ID" value="SHN58041.1"/>
    <property type="molecule type" value="Genomic_DNA"/>
</dbReference>
<reference evidence="2" key="1">
    <citation type="submission" date="2016-12" db="EMBL/GenBank/DDBJ databases">
        <authorList>
            <person name="Varghese N."/>
            <person name="Submissions S."/>
        </authorList>
    </citation>
    <scope>NUCLEOTIDE SEQUENCE [LARGE SCALE GENOMIC DNA]</scope>
    <source>
        <strain evidence="2">DSM 13020</strain>
    </source>
</reference>
<dbReference type="Proteomes" id="UP000184207">
    <property type="component" value="Unassembled WGS sequence"/>
</dbReference>
<dbReference type="AlphaFoldDB" id="A0A1M7SHT5"/>
<accession>A0A1M7SHT5</accession>
<evidence type="ECO:0000313" key="2">
    <source>
        <dbReference type="Proteomes" id="UP000184207"/>
    </source>
</evidence>
<organism evidence="1 2">
    <name type="scientific">Fervidobacterium gondwanense DSM 13020</name>
    <dbReference type="NCBI Taxonomy" id="1121883"/>
    <lineage>
        <taxon>Bacteria</taxon>
        <taxon>Thermotogati</taxon>
        <taxon>Thermotogota</taxon>
        <taxon>Thermotogae</taxon>
        <taxon>Thermotogales</taxon>
        <taxon>Fervidobacteriaceae</taxon>
        <taxon>Fervidobacterium</taxon>
    </lineage>
</organism>
<sequence length="96" mass="11436">MLTLRKIFSELALKDAFFKKIYILSQLEEMSEKILGANISKHCRFSSFEDGTITIECDDNIWTNELKKMKRQIKKRLEEHIKFPISDVKIQTERKK</sequence>
<dbReference type="InterPro" id="IPR007922">
    <property type="entry name" value="DciA-like"/>
</dbReference>
<evidence type="ECO:0008006" key="3">
    <source>
        <dbReference type="Google" id="ProtNLM"/>
    </source>
</evidence>
<proteinExistence type="predicted"/>
<dbReference type="Pfam" id="PF05258">
    <property type="entry name" value="DciA"/>
    <property type="match status" value="1"/>
</dbReference>
<protein>
    <recommendedName>
        <fullName evidence="3">DUF721 domain-containing protein</fullName>
    </recommendedName>
</protein>